<protein>
    <submittedName>
        <fullName evidence="1">Uncharacterized protein</fullName>
    </submittedName>
</protein>
<accession>A0A8J2RL20</accession>
<organism evidence="1 2">
    <name type="scientific">Daphnia galeata</name>
    <dbReference type="NCBI Taxonomy" id="27404"/>
    <lineage>
        <taxon>Eukaryota</taxon>
        <taxon>Metazoa</taxon>
        <taxon>Ecdysozoa</taxon>
        <taxon>Arthropoda</taxon>
        <taxon>Crustacea</taxon>
        <taxon>Branchiopoda</taxon>
        <taxon>Diplostraca</taxon>
        <taxon>Cladocera</taxon>
        <taxon>Anomopoda</taxon>
        <taxon>Daphniidae</taxon>
        <taxon>Daphnia</taxon>
    </lineage>
</organism>
<reference evidence="1" key="1">
    <citation type="submission" date="2021-11" db="EMBL/GenBank/DDBJ databases">
        <authorList>
            <person name="Schell T."/>
        </authorList>
    </citation>
    <scope>NUCLEOTIDE SEQUENCE</scope>
    <source>
        <strain evidence="1">M5</strain>
    </source>
</reference>
<dbReference type="Proteomes" id="UP000789390">
    <property type="component" value="Unassembled WGS sequence"/>
</dbReference>
<proteinExistence type="predicted"/>
<name>A0A8J2RL20_9CRUS</name>
<dbReference type="AlphaFoldDB" id="A0A8J2RL20"/>
<comment type="caution">
    <text evidence="1">The sequence shown here is derived from an EMBL/GenBank/DDBJ whole genome shotgun (WGS) entry which is preliminary data.</text>
</comment>
<dbReference type="EMBL" id="CAKKLH010000112">
    <property type="protein sequence ID" value="CAH0103518.1"/>
    <property type="molecule type" value="Genomic_DNA"/>
</dbReference>
<sequence length="80" mass="8756">MPVNVAKLRERIVWTACPGQLIEPGVIQHLRPAEGPSIAPRTNCTGANRRSSQHPSELNSKSFRCPTLLMAGPRLLSLLD</sequence>
<evidence type="ECO:0000313" key="2">
    <source>
        <dbReference type="Proteomes" id="UP000789390"/>
    </source>
</evidence>
<gene>
    <name evidence="1" type="ORF">DGAL_LOCUS6092</name>
</gene>
<evidence type="ECO:0000313" key="1">
    <source>
        <dbReference type="EMBL" id="CAH0103518.1"/>
    </source>
</evidence>
<keyword evidence="2" id="KW-1185">Reference proteome</keyword>